<dbReference type="Proteomes" id="UP000297273">
    <property type="component" value="Unassembled WGS sequence"/>
</dbReference>
<evidence type="ECO:0000313" key="2">
    <source>
        <dbReference type="Proteomes" id="UP000297273"/>
    </source>
</evidence>
<protein>
    <submittedName>
        <fullName evidence="1">Uncharacterized protein</fullName>
    </submittedName>
</protein>
<name>A0ABY2MB13_9LEPT</name>
<sequence length="91" mass="10205">METEFTVKNPLTGKNEKMELQDSMILALVKRVQKNGDSRAFDSLMDSGHGKLPTKAIHNFTPNPEFKTILADILEEDITEEDVPEGTDKQS</sequence>
<evidence type="ECO:0000313" key="1">
    <source>
        <dbReference type="EMBL" id="TGL39650.1"/>
    </source>
</evidence>
<comment type="caution">
    <text evidence="1">The sequence shown here is derived from an EMBL/GenBank/DDBJ whole genome shotgun (WGS) entry which is preliminary data.</text>
</comment>
<proteinExistence type="predicted"/>
<accession>A0ABY2MB13</accession>
<dbReference type="EMBL" id="RQGC01000009">
    <property type="protein sequence ID" value="TGL39650.1"/>
    <property type="molecule type" value="Genomic_DNA"/>
</dbReference>
<reference evidence="2" key="1">
    <citation type="journal article" date="2019" name="PLoS Negl. Trop. Dis.">
        <title>Revisiting the worldwide diversity of Leptospira species in the environment.</title>
        <authorList>
            <person name="Vincent A.T."/>
            <person name="Schiettekatte O."/>
            <person name="Bourhy P."/>
            <person name="Veyrier F.J."/>
            <person name="Picardeau M."/>
        </authorList>
    </citation>
    <scope>NUCLEOTIDE SEQUENCE [LARGE SCALE GENOMIC DNA]</scope>
    <source>
        <strain evidence="2">201702690</strain>
    </source>
</reference>
<gene>
    <name evidence="1" type="ORF">EHQ53_14100</name>
</gene>
<keyword evidence="2" id="KW-1185">Reference proteome</keyword>
<organism evidence="1 2">
    <name type="scientific">Leptospira langatensis</name>
    <dbReference type="NCBI Taxonomy" id="2484983"/>
    <lineage>
        <taxon>Bacteria</taxon>
        <taxon>Pseudomonadati</taxon>
        <taxon>Spirochaetota</taxon>
        <taxon>Spirochaetia</taxon>
        <taxon>Leptospirales</taxon>
        <taxon>Leptospiraceae</taxon>
        <taxon>Leptospira</taxon>
    </lineage>
</organism>